<evidence type="ECO:0000313" key="2">
    <source>
        <dbReference type="Proteomes" id="UP000432516"/>
    </source>
</evidence>
<feature type="non-terminal residue" evidence="1">
    <location>
        <position position="92"/>
    </location>
</feature>
<protein>
    <submittedName>
        <fullName evidence="1">Methyltransferase</fullName>
    </submittedName>
</protein>
<dbReference type="Proteomes" id="UP000432516">
    <property type="component" value="Unassembled WGS sequence"/>
</dbReference>
<accession>A0A7K0I5I2</accession>
<dbReference type="GO" id="GO:0008168">
    <property type="term" value="F:methyltransferase activity"/>
    <property type="evidence" value="ECO:0007669"/>
    <property type="project" value="UniProtKB-KW"/>
</dbReference>
<dbReference type="Gene3D" id="3.20.20.210">
    <property type="match status" value="1"/>
</dbReference>
<dbReference type="GO" id="GO:0032259">
    <property type="term" value="P:methylation"/>
    <property type="evidence" value="ECO:0007669"/>
    <property type="project" value="UniProtKB-KW"/>
</dbReference>
<organism evidence="1 2">
    <name type="scientific">Parabacteroides distasonis</name>
    <dbReference type="NCBI Taxonomy" id="823"/>
    <lineage>
        <taxon>Bacteria</taxon>
        <taxon>Pseudomonadati</taxon>
        <taxon>Bacteroidota</taxon>
        <taxon>Bacteroidia</taxon>
        <taxon>Bacteroidales</taxon>
        <taxon>Tannerellaceae</taxon>
        <taxon>Parabacteroides</taxon>
    </lineage>
</organism>
<keyword evidence="1" id="KW-0808">Transferase</keyword>
<dbReference type="AlphaFoldDB" id="A0A7K0I5I2"/>
<keyword evidence="1" id="KW-0489">Methyltransferase</keyword>
<dbReference type="EMBL" id="WKNE01000041">
    <property type="protein sequence ID" value="MRZ57297.1"/>
    <property type="molecule type" value="Genomic_DNA"/>
</dbReference>
<dbReference type="InterPro" id="IPR038071">
    <property type="entry name" value="UROD/MetE-like_sf"/>
</dbReference>
<proteinExistence type="predicted"/>
<reference evidence="1 2" key="1">
    <citation type="journal article" date="2019" name="Nat. Med.">
        <title>A library of human gut bacterial isolates paired with longitudinal multiomics data enables mechanistic microbiome research.</title>
        <authorList>
            <person name="Poyet M."/>
            <person name="Groussin M."/>
            <person name="Gibbons S.M."/>
            <person name="Avila-Pacheco J."/>
            <person name="Jiang X."/>
            <person name="Kearney S.M."/>
            <person name="Perrotta A.R."/>
            <person name="Berdy B."/>
            <person name="Zhao S."/>
            <person name="Lieberman T.D."/>
            <person name="Swanson P.K."/>
            <person name="Smith M."/>
            <person name="Roesemann S."/>
            <person name="Alexander J.E."/>
            <person name="Rich S.A."/>
            <person name="Livny J."/>
            <person name="Vlamakis H."/>
            <person name="Clish C."/>
            <person name="Bullock K."/>
            <person name="Deik A."/>
            <person name="Scott J."/>
            <person name="Pierce K.A."/>
            <person name="Xavier R.J."/>
            <person name="Alm E.J."/>
        </authorList>
    </citation>
    <scope>NUCLEOTIDE SEQUENCE [LARGE SCALE GENOMIC DNA]</scope>
    <source>
        <strain evidence="1 2">BIOML-A2</strain>
    </source>
</reference>
<gene>
    <name evidence="1" type="ORF">GKD68_21660</name>
</gene>
<name>A0A7K0I5I2_PARDI</name>
<sequence>MTSRERVLSAIAHKEPDRVPVDMGATPSSGISAIAYSNLLKHLGRTDLPVQIYDVVQQLAQPDLSIIDQFGIDVLDIGRTFNVSPSDWQETI</sequence>
<comment type="caution">
    <text evidence="1">The sequence shown here is derived from an EMBL/GenBank/DDBJ whole genome shotgun (WGS) entry which is preliminary data.</text>
</comment>
<evidence type="ECO:0000313" key="1">
    <source>
        <dbReference type="EMBL" id="MRZ57297.1"/>
    </source>
</evidence>